<dbReference type="InterPro" id="IPR029063">
    <property type="entry name" value="SAM-dependent_MTases_sf"/>
</dbReference>
<sequence>MNGAMERLDAANRKALARRDAFRDELRQGQAGHGGFQKLKHEFPYVGFVECRAEDIDFLMFHANDDVVAWEYFWLGDDAYERPIIAQWLTWAREAKSVLDIGAYTGLMSILAGLANPDGAVHAMEPIERTVERMKINLRANGLAQRVTIHPRAASDEFGPEMINYYRDEDFLGTGNSIHDKGKEIHARRMIQMVNTDQFLGSKHKFDLIKVDVEGFETHVLDGLRRIIARDRPRLVLEVWKENEAEVFSRLDKQGYAYRPVEAKPARVMNYLCEPRP</sequence>
<dbReference type="PANTHER" id="PTHR34203:SF15">
    <property type="entry name" value="SLL1173 PROTEIN"/>
    <property type="match status" value="1"/>
</dbReference>
<dbReference type="RefSeq" id="WP_023433522.1">
    <property type="nucleotide sequence ID" value="NZ_AWXZ01000039.1"/>
</dbReference>
<evidence type="ECO:0000313" key="2">
    <source>
        <dbReference type="EMBL" id="ESR23336.1"/>
    </source>
</evidence>
<accession>V4RAX9</accession>
<dbReference type="InterPro" id="IPR052514">
    <property type="entry name" value="SAM-dependent_MTase"/>
</dbReference>
<dbReference type="InterPro" id="IPR006342">
    <property type="entry name" value="FkbM_mtfrase"/>
</dbReference>
<name>V4RAX9_9HYPH</name>
<dbReference type="Pfam" id="PF05050">
    <property type="entry name" value="Methyltransf_21"/>
    <property type="match status" value="1"/>
</dbReference>
<reference evidence="2 3" key="1">
    <citation type="journal article" date="2014" name="Genome Announc.">
        <title>Draft Genome Sequence of Lutibaculum baratangense Strain AMV1T, Isolated from a Mud Volcano in Andamans, India.</title>
        <authorList>
            <person name="Singh A."/>
            <person name="Sreenivas A."/>
            <person name="Sathyanarayana Reddy G."/>
            <person name="Pinnaka A.K."/>
            <person name="Shivaji S."/>
        </authorList>
    </citation>
    <scope>NUCLEOTIDE SEQUENCE [LARGE SCALE GENOMIC DNA]</scope>
    <source>
        <strain evidence="2 3">AMV1</strain>
    </source>
</reference>
<dbReference type="Gene3D" id="3.40.50.150">
    <property type="entry name" value="Vaccinia Virus protein VP39"/>
    <property type="match status" value="1"/>
</dbReference>
<evidence type="ECO:0000313" key="3">
    <source>
        <dbReference type="Proteomes" id="UP000017819"/>
    </source>
</evidence>
<dbReference type="eggNOG" id="COG4123">
    <property type="taxonomic scope" value="Bacteria"/>
</dbReference>
<dbReference type="STRING" id="631454.N177_3404"/>
<comment type="caution">
    <text evidence="2">The sequence shown here is derived from an EMBL/GenBank/DDBJ whole genome shotgun (WGS) entry which is preliminary data.</text>
</comment>
<dbReference type="OrthoDB" id="7272699at2"/>
<protein>
    <recommendedName>
        <fullName evidence="1">Methyltransferase FkbM domain-containing protein</fullName>
    </recommendedName>
</protein>
<keyword evidence="3" id="KW-1185">Reference proteome</keyword>
<proteinExistence type="predicted"/>
<feature type="domain" description="Methyltransferase FkbM" evidence="1">
    <location>
        <begin position="100"/>
        <end position="256"/>
    </location>
</feature>
<dbReference type="PANTHER" id="PTHR34203">
    <property type="entry name" value="METHYLTRANSFERASE, FKBM FAMILY PROTEIN"/>
    <property type="match status" value="1"/>
</dbReference>
<dbReference type="AlphaFoldDB" id="V4RAX9"/>
<gene>
    <name evidence="2" type="ORF">N177_3404</name>
</gene>
<dbReference type="SUPFAM" id="SSF53335">
    <property type="entry name" value="S-adenosyl-L-methionine-dependent methyltransferases"/>
    <property type="match status" value="1"/>
</dbReference>
<dbReference type="Proteomes" id="UP000017819">
    <property type="component" value="Unassembled WGS sequence"/>
</dbReference>
<dbReference type="EMBL" id="AWXZ01000039">
    <property type="protein sequence ID" value="ESR23336.1"/>
    <property type="molecule type" value="Genomic_DNA"/>
</dbReference>
<organism evidence="2 3">
    <name type="scientific">Lutibaculum baratangense AMV1</name>
    <dbReference type="NCBI Taxonomy" id="631454"/>
    <lineage>
        <taxon>Bacteria</taxon>
        <taxon>Pseudomonadati</taxon>
        <taxon>Pseudomonadota</taxon>
        <taxon>Alphaproteobacteria</taxon>
        <taxon>Hyphomicrobiales</taxon>
        <taxon>Tepidamorphaceae</taxon>
        <taxon>Lutibaculum</taxon>
    </lineage>
</organism>
<dbReference type="NCBIfam" id="TIGR01444">
    <property type="entry name" value="fkbM_fam"/>
    <property type="match status" value="1"/>
</dbReference>
<evidence type="ECO:0000259" key="1">
    <source>
        <dbReference type="Pfam" id="PF05050"/>
    </source>
</evidence>